<evidence type="ECO:0000313" key="2">
    <source>
        <dbReference type="EMBL" id="CAB4985761.1"/>
    </source>
</evidence>
<dbReference type="InterPro" id="IPR041726">
    <property type="entry name" value="ACAD10_11_N"/>
</dbReference>
<name>A0A6J7MXM1_9ZZZZ</name>
<dbReference type="InterPro" id="IPR011009">
    <property type="entry name" value="Kinase-like_dom_sf"/>
</dbReference>
<dbReference type="PANTHER" id="PTHR47829">
    <property type="entry name" value="HYDROLASE, PUTATIVE (AFU_ORTHOLOGUE AFUA_1G12880)-RELATED"/>
    <property type="match status" value="1"/>
</dbReference>
<dbReference type="InterPro" id="IPR052898">
    <property type="entry name" value="ACAD10-like"/>
</dbReference>
<reference evidence="2" key="1">
    <citation type="submission" date="2020-05" db="EMBL/GenBank/DDBJ databases">
        <authorList>
            <person name="Chiriac C."/>
            <person name="Salcher M."/>
            <person name="Ghai R."/>
            <person name="Kavagutti S V."/>
        </authorList>
    </citation>
    <scope>NUCLEOTIDE SEQUENCE</scope>
</reference>
<dbReference type="Gene3D" id="3.30.200.20">
    <property type="entry name" value="Phosphorylase Kinase, domain 1"/>
    <property type="match status" value="1"/>
</dbReference>
<dbReference type="AlphaFoldDB" id="A0A6J7MXM1"/>
<dbReference type="Pfam" id="PF01636">
    <property type="entry name" value="APH"/>
    <property type="match status" value="1"/>
</dbReference>
<dbReference type="Gene3D" id="3.90.1200.10">
    <property type="match status" value="1"/>
</dbReference>
<gene>
    <name evidence="2" type="ORF">UFOPK3897_01408</name>
</gene>
<accession>A0A6J7MXM1</accession>
<sequence length="340" mass="37051">METPEGLNLENLQAWFPKHIPDSEGTLVPELIAGGKSNLTFTISTQTRPNAWVLRRPPLGHVVATAHDMSREFTVMSALGGTDVPVPRAVALCTDREIIGSPFYVMEYVPGRILRTAADMADVSPQDAREISGELIDVLARLHSIDYQAVGLGEFGRPDGFLARNVTRWGKQWTANKTAELASVDELARRLETQLPESGPAAIVHGDYRLDNTMIALTDNRVVAVLDWEMSTLGDPLTDLGLFLVYWGNEAAPEITSGQGIAEVPGFMSSDEIVSLYEQRSGRSVEHLDFYVAFAMYKLAIIVEGINARHQMGKTVGEGFDALGALVGQLIDAGLETLKS</sequence>
<organism evidence="2">
    <name type="scientific">freshwater metagenome</name>
    <dbReference type="NCBI Taxonomy" id="449393"/>
    <lineage>
        <taxon>unclassified sequences</taxon>
        <taxon>metagenomes</taxon>
        <taxon>ecological metagenomes</taxon>
    </lineage>
</organism>
<feature type="domain" description="Aminoglycoside phosphotransferase" evidence="1">
    <location>
        <begin position="31"/>
        <end position="259"/>
    </location>
</feature>
<dbReference type="PANTHER" id="PTHR47829:SF1">
    <property type="entry name" value="HAD FAMILY PHOSPHATASE"/>
    <property type="match status" value="1"/>
</dbReference>
<dbReference type="SUPFAM" id="SSF56112">
    <property type="entry name" value="Protein kinase-like (PK-like)"/>
    <property type="match status" value="1"/>
</dbReference>
<evidence type="ECO:0000259" key="1">
    <source>
        <dbReference type="Pfam" id="PF01636"/>
    </source>
</evidence>
<dbReference type="InterPro" id="IPR002575">
    <property type="entry name" value="Aminoglycoside_PTrfase"/>
</dbReference>
<dbReference type="EMBL" id="CAFBOF010000044">
    <property type="protein sequence ID" value="CAB4985761.1"/>
    <property type="molecule type" value="Genomic_DNA"/>
</dbReference>
<dbReference type="CDD" id="cd05154">
    <property type="entry name" value="ACAD10_11_N-like"/>
    <property type="match status" value="1"/>
</dbReference>
<protein>
    <submittedName>
        <fullName evidence="2">Unannotated protein</fullName>
    </submittedName>
</protein>
<proteinExistence type="predicted"/>